<gene>
    <name evidence="4" type="ORF">CFIO01_09045</name>
</gene>
<evidence type="ECO:0000259" key="3">
    <source>
        <dbReference type="Pfam" id="PF05368"/>
    </source>
</evidence>
<dbReference type="InterPro" id="IPR036291">
    <property type="entry name" value="NAD(P)-bd_dom_sf"/>
</dbReference>
<keyword evidence="2" id="KW-0560">Oxidoreductase</keyword>
<evidence type="ECO:0000256" key="2">
    <source>
        <dbReference type="ARBA" id="ARBA00023002"/>
    </source>
</evidence>
<dbReference type="PANTHER" id="PTHR47706:SF1">
    <property type="entry name" value="CIPA-LIKE, PUTATIVE (AFU_ORTHOLOGUE AFUA_1G12460)-RELATED"/>
    <property type="match status" value="1"/>
</dbReference>
<accession>A0A010R5V0</accession>
<organism evidence="4 5">
    <name type="scientific">Colletotrichum fioriniae PJ7</name>
    <dbReference type="NCBI Taxonomy" id="1445577"/>
    <lineage>
        <taxon>Eukaryota</taxon>
        <taxon>Fungi</taxon>
        <taxon>Dikarya</taxon>
        <taxon>Ascomycota</taxon>
        <taxon>Pezizomycotina</taxon>
        <taxon>Sordariomycetes</taxon>
        <taxon>Hypocreomycetidae</taxon>
        <taxon>Glomerellales</taxon>
        <taxon>Glomerellaceae</taxon>
        <taxon>Colletotrichum</taxon>
        <taxon>Colletotrichum acutatum species complex</taxon>
    </lineage>
</organism>
<feature type="domain" description="NmrA-like" evidence="3">
    <location>
        <begin position="17"/>
        <end position="240"/>
    </location>
</feature>
<dbReference type="InterPro" id="IPR051609">
    <property type="entry name" value="NmrA/Isoflavone_reductase-like"/>
</dbReference>
<proteinExistence type="predicted"/>
<dbReference type="EMBL" id="JARH01000203">
    <property type="protein sequence ID" value="EXF84095.1"/>
    <property type="molecule type" value="Genomic_DNA"/>
</dbReference>
<sequence>MPGRTTDTPIRKVALAGKGYVGEKIYDELVNAGYDVTVLSRSNPEDTPNVRVVDYTSTESLTEALRGQDAVVSAINPAGWPHQYKLIDAAVEAGSVKHFIPSDFTSLSTNPAVADLPYYKDAVAIQKHLKKRADESGMKWTIIATGPLLGCVLNGSYMYNYQEQTALQVSDVTHHVSVTRRPTLAKAVSSIFAKSGDMESGAIFIQDYTTSQKEMLDIAEKLSGKTWPVQHVDGEEKLKDGLAMFRRAEAEGTMPPIFATFLVIHNTIFGGKHNTAWDGKGNKFLELPIMPREEFEELIATRVRNEPIDGGLPWNSAPKPRNAA</sequence>
<reference evidence="4 5" key="1">
    <citation type="submission" date="2014-02" db="EMBL/GenBank/DDBJ databases">
        <title>The genome sequence of Colletotrichum fioriniae PJ7.</title>
        <authorList>
            <person name="Baroncelli R."/>
            <person name="Thon M.R."/>
        </authorList>
    </citation>
    <scope>NUCLEOTIDE SEQUENCE [LARGE SCALE GENOMIC DNA]</scope>
    <source>
        <strain evidence="4 5">PJ7</strain>
    </source>
</reference>
<dbReference type="HOGENOM" id="CLU_044876_3_2_1"/>
<dbReference type="Pfam" id="PF05368">
    <property type="entry name" value="NmrA"/>
    <property type="match status" value="1"/>
</dbReference>
<name>A0A010R5V0_9PEZI</name>
<dbReference type="InterPro" id="IPR008030">
    <property type="entry name" value="NmrA-like"/>
</dbReference>
<evidence type="ECO:0000256" key="1">
    <source>
        <dbReference type="ARBA" id="ARBA00022857"/>
    </source>
</evidence>
<comment type="caution">
    <text evidence="4">The sequence shown here is derived from an EMBL/GenBank/DDBJ whole genome shotgun (WGS) entry which is preliminary data.</text>
</comment>
<dbReference type="PANTHER" id="PTHR47706">
    <property type="entry name" value="NMRA-LIKE FAMILY PROTEIN"/>
    <property type="match status" value="1"/>
</dbReference>
<dbReference type="Proteomes" id="UP000020467">
    <property type="component" value="Unassembled WGS sequence"/>
</dbReference>
<dbReference type="eggNOG" id="ENOG502R9YC">
    <property type="taxonomic scope" value="Eukaryota"/>
</dbReference>
<evidence type="ECO:0000313" key="5">
    <source>
        <dbReference type="Proteomes" id="UP000020467"/>
    </source>
</evidence>
<dbReference type="KEGG" id="cfj:CFIO01_09045"/>
<protein>
    <recommendedName>
        <fullName evidence="3">NmrA-like domain-containing protein</fullName>
    </recommendedName>
</protein>
<dbReference type="AlphaFoldDB" id="A0A010R5V0"/>
<keyword evidence="5" id="KW-1185">Reference proteome</keyword>
<dbReference type="OrthoDB" id="9974981at2759"/>
<dbReference type="Gene3D" id="3.40.50.720">
    <property type="entry name" value="NAD(P)-binding Rossmann-like Domain"/>
    <property type="match status" value="1"/>
</dbReference>
<evidence type="ECO:0000313" key="4">
    <source>
        <dbReference type="EMBL" id="EXF84095.1"/>
    </source>
</evidence>
<dbReference type="SUPFAM" id="SSF51735">
    <property type="entry name" value="NAD(P)-binding Rossmann-fold domains"/>
    <property type="match status" value="1"/>
</dbReference>
<keyword evidence="1" id="KW-0521">NADP</keyword>
<dbReference type="GO" id="GO:0016491">
    <property type="term" value="F:oxidoreductase activity"/>
    <property type="evidence" value="ECO:0007669"/>
    <property type="project" value="UniProtKB-KW"/>
</dbReference>